<dbReference type="Gene3D" id="2.70.98.10">
    <property type="match status" value="1"/>
</dbReference>
<reference evidence="10" key="1">
    <citation type="submission" date="2020-08" db="EMBL/GenBank/DDBJ databases">
        <title>Genomic Encyclopedia of Type Strains, Phase IV (KMG-IV): sequencing the most valuable type-strain genomes for metagenomic binning, comparative biology and taxonomic classification.</title>
        <authorList>
            <person name="Goeker M."/>
        </authorList>
    </citation>
    <scope>NUCLEOTIDE SEQUENCE [LARGE SCALE GENOMIC DNA]</scope>
    <source>
        <strain evidence="10">DSM 105720</strain>
    </source>
</reference>
<evidence type="ECO:0000256" key="6">
    <source>
        <dbReference type="SAM" id="SignalP"/>
    </source>
</evidence>
<dbReference type="PANTHER" id="PTHR37322:SF3">
    <property type="entry name" value="CHONDROITIN SULFATE ABC EXOLYASE"/>
    <property type="match status" value="1"/>
</dbReference>
<dbReference type="InterPro" id="IPR014718">
    <property type="entry name" value="GH-type_carb-bd"/>
</dbReference>
<dbReference type="Gene3D" id="1.50.10.100">
    <property type="entry name" value="Chondroitin AC/alginate lyase"/>
    <property type="match status" value="1"/>
</dbReference>
<comment type="subunit">
    <text evidence="3">Monomer.</text>
</comment>
<protein>
    <submittedName>
        <fullName evidence="10">Chondroitin-sulfate-ABC endolyase/exolyase</fullName>
        <ecNumber evidence="10">4.2.2.20</ecNumber>
        <ecNumber evidence="10">4.2.2.21</ecNumber>
    </submittedName>
</protein>
<accession>A0A840CS77</accession>
<dbReference type="Proteomes" id="UP000560658">
    <property type="component" value="Unassembled WGS sequence"/>
</dbReference>
<dbReference type="Gene3D" id="2.60.120.430">
    <property type="entry name" value="Galactose-binding lectin"/>
    <property type="match status" value="1"/>
</dbReference>
<evidence type="ECO:0000256" key="5">
    <source>
        <dbReference type="ARBA" id="ARBA00023239"/>
    </source>
</evidence>
<dbReference type="SUPFAM" id="SSF49785">
    <property type="entry name" value="Galactose-binding domain-like"/>
    <property type="match status" value="1"/>
</dbReference>
<keyword evidence="5 10" id="KW-0456">Lyase</keyword>
<dbReference type="EC" id="4.2.2.21" evidence="10"/>
<dbReference type="InterPro" id="IPR008929">
    <property type="entry name" value="Chondroitin_lyas"/>
</dbReference>
<dbReference type="GO" id="GO:0034001">
    <property type="term" value="F:chondroitin-sulfate-ABC exolyase activity"/>
    <property type="evidence" value="ECO:0007669"/>
    <property type="project" value="UniProtKB-EC"/>
</dbReference>
<dbReference type="SUPFAM" id="SSF48230">
    <property type="entry name" value="Chondroitin AC/alginate lyase"/>
    <property type="match status" value="1"/>
</dbReference>
<evidence type="ECO:0000256" key="4">
    <source>
        <dbReference type="ARBA" id="ARBA00022837"/>
    </source>
</evidence>
<dbReference type="GO" id="GO:0006027">
    <property type="term" value="P:glycosaminoglycan catabolic process"/>
    <property type="evidence" value="ECO:0007669"/>
    <property type="project" value="InterPro"/>
</dbReference>
<comment type="cofactor">
    <cofactor evidence="1">
        <name>Ca(2+)</name>
        <dbReference type="ChEBI" id="CHEBI:29108"/>
    </cofactor>
</comment>
<evidence type="ECO:0000259" key="9">
    <source>
        <dbReference type="Pfam" id="PF09093"/>
    </source>
</evidence>
<feature type="domain" description="Polysaccharide lyase family 8 central" evidence="7">
    <location>
        <begin position="606"/>
        <end position="760"/>
    </location>
</feature>
<keyword evidence="4" id="KW-0106">Calcium</keyword>
<feature type="chain" id="PRO_5032909222" evidence="6">
    <location>
        <begin position="24"/>
        <end position="976"/>
    </location>
</feature>
<dbReference type="GO" id="GO:0034000">
    <property type="term" value="F:chondroitin-sulfate-ABC endolyase activity"/>
    <property type="evidence" value="ECO:0007669"/>
    <property type="project" value="UniProtKB-EC"/>
</dbReference>
<name>A0A840CS77_9BACE</name>
<dbReference type="GO" id="GO:0005975">
    <property type="term" value="P:carbohydrate metabolic process"/>
    <property type="evidence" value="ECO:0007669"/>
    <property type="project" value="InterPro"/>
</dbReference>
<dbReference type="SUPFAM" id="SSF74650">
    <property type="entry name" value="Galactose mutarotase-like"/>
    <property type="match status" value="1"/>
</dbReference>
<feature type="domain" description="Lyase N-terminal" evidence="8">
    <location>
        <begin position="24"/>
        <end position="181"/>
    </location>
</feature>
<dbReference type="EC" id="4.2.2.20" evidence="10"/>
<dbReference type="InterPro" id="IPR011071">
    <property type="entry name" value="Lyase_8-like_C"/>
</dbReference>
<sequence length="976" mass="110543">MMKNKLYIICSLFALLFSLPSFAQIYSFEEKTIPSDWKINKGTLTLSTNKYKLGNQSLKVNWKRNATLLLPSPQGISEASKSRNGGMNVWVYNEIPVNSHLVFSFKNNDGKEVCQLPFLLNFKGWRCIWAKFQEDMKKPSSVQIESVELHFPAQGKGGVTYLDILEFTPKVSWQNMSDAQYKVNRTDFSLIPNFTGYRNTKAKTAQVISSGSEQIEVIANRLTGWYLGSKDQPADKWVKMRKESEKKFIQSGLKASGKVKIQYDQDKNPIGETLFPMGAPATIDGIKAEKFRTINEKVLLPLALDYRKNKNEASLQKALYIYDWFNDQGWADGSGMGTLCFEKLRSSGYFHSFFLLKDQLTAEQLNRELHALNWFTMFGICYQTPAHPGEVADNLRALAIPKLIYALSLTNEQERQVALTAFKQYMDNALGIAPGFFGTFKADFSGYHHRGPYHSAYYPHALYAGSLIAYLLHDTPYALSETTMHNLKQGLLTFRFFCAGLDVPAGTVGRFPEGQQTLETLLPAFAYAALSSKTPDKELTAAFKRILASNDNQKAISDYVTEVNSNLAYTSTVGEIELVQQLATTSIKQEEAVKGTLFMPYSGLLVAKDENFHFNIKGFNRYIWDFESSATENTKGRYLAYGQVEYFDFRNKRKSFAPQEANFNWNYISGATTKVLPEQLLQDKGGASSGHRNFSDETFLTGVHASPQEALFSFRMHDITYDKSFRANKSVFVFDDFLLCLGTNIQNKDQTYPTVTTLFQAFGGNGTNNRSDKETILTDPSLMYVVKKGVVSTIDRGRHYIAYIDHGKAPQDAMYLYYILKQKDKEVAEQLLSDNSPIEVLSQNNDAHIVHHKIKGSWHAALFNADKEYNGQLVKRVNIPLSYILEKQAKESYKLSICEPDMRRVSHAHMGLLSEEDVIQEEKPFDTQITIDGLYKVACPQKTINVSQNKEKKETRITISTVRGENYTLILHPDNV</sequence>
<dbReference type="InterPro" id="IPR003159">
    <property type="entry name" value="Lyase_8_central_dom"/>
</dbReference>
<evidence type="ECO:0000256" key="2">
    <source>
        <dbReference type="ARBA" id="ARBA00006699"/>
    </source>
</evidence>
<dbReference type="GO" id="GO:0005576">
    <property type="term" value="C:extracellular region"/>
    <property type="evidence" value="ECO:0007669"/>
    <property type="project" value="InterPro"/>
</dbReference>
<gene>
    <name evidence="10" type="ORF">GGR06_000632</name>
</gene>
<dbReference type="Gene3D" id="2.60.220.10">
    <property type="entry name" value="Polysaccharide lyase family 8-like, C-terminal"/>
    <property type="match status" value="1"/>
</dbReference>
<evidence type="ECO:0000256" key="3">
    <source>
        <dbReference type="ARBA" id="ARBA00011245"/>
    </source>
</evidence>
<dbReference type="InterPro" id="IPR015177">
    <property type="entry name" value="Lyase_catalyt"/>
</dbReference>
<dbReference type="AlphaFoldDB" id="A0A840CS77"/>
<keyword evidence="6" id="KW-0732">Signal</keyword>
<evidence type="ECO:0000313" key="11">
    <source>
        <dbReference type="Proteomes" id="UP000560658"/>
    </source>
</evidence>
<dbReference type="PANTHER" id="PTHR37322">
    <property type="match status" value="1"/>
</dbReference>
<organism evidence="10 11">
    <name type="scientific">Bacteroides reticulotermitis</name>
    <dbReference type="NCBI Taxonomy" id="1133319"/>
    <lineage>
        <taxon>Bacteria</taxon>
        <taxon>Pseudomonadati</taxon>
        <taxon>Bacteroidota</taxon>
        <taxon>Bacteroidia</taxon>
        <taxon>Bacteroidales</taxon>
        <taxon>Bacteroidaceae</taxon>
        <taxon>Bacteroides</taxon>
    </lineage>
</organism>
<dbReference type="EMBL" id="JACIER010000002">
    <property type="protein sequence ID" value="MBB4042867.1"/>
    <property type="molecule type" value="Genomic_DNA"/>
</dbReference>
<dbReference type="GO" id="GO:0030246">
    <property type="term" value="F:carbohydrate binding"/>
    <property type="evidence" value="ECO:0007669"/>
    <property type="project" value="InterPro"/>
</dbReference>
<dbReference type="Pfam" id="PF09092">
    <property type="entry name" value="Lyase_N"/>
    <property type="match status" value="1"/>
</dbReference>
<feature type="signal peptide" evidence="6">
    <location>
        <begin position="1"/>
        <end position="23"/>
    </location>
</feature>
<comment type="caution">
    <text evidence="10">The sequence shown here is derived from an EMBL/GenBank/DDBJ whole genome shotgun (WGS) entry which is preliminary data.</text>
</comment>
<dbReference type="InterPro" id="IPR015176">
    <property type="entry name" value="Lyase_N"/>
</dbReference>
<feature type="domain" description="Lyase catalytic" evidence="9">
    <location>
        <begin position="207"/>
        <end position="552"/>
    </location>
</feature>
<dbReference type="RefSeq" id="WP_244437210.1">
    <property type="nucleotide sequence ID" value="NZ_JACIER010000002.1"/>
</dbReference>
<proteinExistence type="inferred from homology"/>
<dbReference type="Pfam" id="PF02278">
    <property type="entry name" value="Lyase_8"/>
    <property type="match status" value="1"/>
</dbReference>
<comment type="similarity">
    <text evidence="2">Belongs to the polysaccharide lyase 8 family.</text>
</comment>
<evidence type="ECO:0000313" key="10">
    <source>
        <dbReference type="EMBL" id="MBB4042867.1"/>
    </source>
</evidence>
<evidence type="ECO:0000259" key="8">
    <source>
        <dbReference type="Pfam" id="PF09092"/>
    </source>
</evidence>
<dbReference type="Pfam" id="PF09093">
    <property type="entry name" value="Lyase_catalyt"/>
    <property type="match status" value="1"/>
</dbReference>
<evidence type="ECO:0000256" key="1">
    <source>
        <dbReference type="ARBA" id="ARBA00001913"/>
    </source>
</evidence>
<dbReference type="SUPFAM" id="SSF49863">
    <property type="entry name" value="Hyaluronate lyase-like, C-terminal domain"/>
    <property type="match status" value="1"/>
</dbReference>
<dbReference type="InterPro" id="IPR008979">
    <property type="entry name" value="Galactose-bd-like_sf"/>
</dbReference>
<keyword evidence="11" id="KW-1185">Reference proteome</keyword>
<dbReference type="InterPro" id="IPR011013">
    <property type="entry name" value="Gal_mutarotase_sf_dom"/>
</dbReference>
<evidence type="ECO:0000259" key="7">
    <source>
        <dbReference type="Pfam" id="PF02278"/>
    </source>
</evidence>
<dbReference type="InterPro" id="IPR039174">
    <property type="entry name" value="Chondroitin_ABC_lyase"/>
</dbReference>